<protein>
    <submittedName>
        <fullName evidence="3">Helo_like_N domain-containing protein</fullName>
    </submittedName>
</protein>
<dbReference type="OrthoDB" id="5864896at2759"/>
<evidence type="ECO:0000313" key="2">
    <source>
        <dbReference type="Proteomes" id="UP000050761"/>
    </source>
</evidence>
<dbReference type="Proteomes" id="UP000050761">
    <property type="component" value="Unassembled WGS sequence"/>
</dbReference>
<reference evidence="1 2" key="1">
    <citation type="submission" date="2018-11" db="EMBL/GenBank/DDBJ databases">
        <authorList>
            <consortium name="Pathogen Informatics"/>
        </authorList>
    </citation>
    <scope>NUCLEOTIDE SEQUENCE [LARGE SCALE GENOMIC DNA]</scope>
</reference>
<evidence type="ECO:0000313" key="3">
    <source>
        <dbReference type="WBParaSite" id="HPBE_0000970201-mRNA-1"/>
    </source>
</evidence>
<accession>A0A183FPW2</accession>
<gene>
    <name evidence="1" type="ORF">HPBE_LOCUS9703</name>
</gene>
<sequence>MEIIRRIVNSVPTANQLEHDLRDIWNEMEVQSNIAATVRNQLQHETTDESWSTAGAGERTLLLNRILSTANSAKESFLRLGAMYALTDRMYDQQMFSGCIGRDRRDQWLRYREGEFSASWVMRALNTEMEKLSSTIELTSELLAVAKKELREQESMFSCFRGSLHKSERAESKAVSRVTEMLEKQQDIIRNIRATVCRAQMVELQSSEFSRRIASGDSETGDPSSGDGTGYEQLSLSYYCLNQSKDKLCFYCKHPLGTVFQDEIPDDEGHHRAICPVPEKKGLMKGRIHRLKERLRQLKKEEETFPRGECRDKTT</sequence>
<proteinExistence type="predicted"/>
<dbReference type="WBParaSite" id="HPBE_0000970201-mRNA-1">
    <property type="protein sequence ID" value="HPBE_0000970201-mRNA-1"/>
    <property type="gene ID" value="HPBE_0000970201"/>
</dbReference>
<name>A0A183FPW2_HELPZ</name>
<keyword evidence="2" id="KW-1185">Reference proteome</keyword>
<reference evidence="3" key="2">
    <citation type="submission" date="2019-09" db="UniProtKB">
        <authorList>
            <consortium name="WormBaseParasite"/>
        </authorList>
    </citation>
    <scope>IDENTIFICATION</scope>
</reference>
<evidence type="ECO:0000313" key="1">
    <source>
        <dbReference type="EMBL" id="VDO81875.1"/>
    </source>
</evidence>
<dbReference type="EMBL" id="UZAH01026518">
    <property type="protein sequence ID" value="VDO81875.1"/>
    <property type="molecule type" value="Genomic_DNA"/>
</dbReference>
<organism evidence="2 3">
    <name type="scientific">Heligmosomoides polygyrus</name>
    <name type="common">Parasitic roundworm</name>
    <dbReference type="NCBI Taxonomy" id="6339"/>
    <lineage>
        <taxon>Eukaryota</taxon>
        <taxon>Metazoa</taxon>
        <taxon>Ecdysozoa</taxon>
        <taxon>Nematoda</taxon>
        <taxon>Chromadorea</taxon>
        <taxon>Rhabditida</taxon>
        <taxon>Rhabditina</taxon>
        <taxon>Rhabditomorpha</taxon>
        <taxon>Strongyloidea</taxon>
        <taxon>Heligmosomidae</taxon>
        <taxon>Heligmosomoides</taxon>
    </lineage>
</organism>
<dbReference type="AlphaFoldDB" id="A0A183FPW2"/>
<accession>A0A3P8CAN8</accession>